<name>A0ABR5MM07_9BACI</name>
<keyword evidence="2" id="KW-0812">Transmembrane</keyword>
<evidence type="ECO:0000313" key="3">
    <source>
        <dbReference type="EMBL" id="KPH76994.1"/>
    </source>
</evidence>
<evidence type="ECO:0000256" key="1">
    <source>
        <dbReference type="SAM" id="Coils"/>
    </source>
</evidence>
<evidence type="ECO:0000313" key="4">
    <source>
        <dbReference type="Proteomes" id="UP000037854"/>
    </source>
</evidence>
<dbReference type="Proteomes" id="UP000037854">
    <property type="component" value="Unassembled WGS sequence"/>
</dbReference>
<organism evidence="3 4">
    <name type="scientific">Oceanobacillus caeni</name>
    <dbReference type="NCBI Taxonomy" id="405946"/>
    <lineage>
        <taxon>Bacteria</taxon>
        <taxon>Bacillati</taxon>
        <taxon>Bacillota</taxon>
        <taxon>Bacilli</taxon>
        <taxon>Bacillales</taxon>
        <taxon>Bacillaceae</taxon>
        <taxon>Oceanobacillus</taxon>
    </lineage>
</organism>
<evidence type="ECO:0000256" key="2">
    <source>
        <dbReference type="SAM" id="Phobius"/>
    </source>
</evidence>
<dbReference type="EMBL" id="LGTK01000010">
    <property type="protein sequence ID" value="KPH76994.1"/>
    <property type="molecule type" value="Genomic_DNA"/>
</dbReference>
<keyword evidence="2" id="KW-0472">Membrane</keyword>
<keyword evidence="4" id="KW-1185">Reference proteome</keyword>
<proteinExistence type="predicted"/>
<feature type="transmembrane region" description="Helical" evidence="2">
    <location>
        <begin position="6"/>
        <end position="23"/>
    </location>
</feature>
<sequence length="142" mass="16551">MVSFLLIISFLLHIISIYAIYMLNKQLQKKEDTNEIAQLFEEYLQEIKKENDRLQNDLIRYTHNKSDKPIETVEKEKKVGNLVMNDAEDKWLKNVNEVNDSVESSLEGKVLQLYHQGLSIADIAKKLDCGITEAELIIRFHD</sequence>
<protein>
    <submittedName>
        <fullName evidence="3">Uncharacterized protein</fullName>
    </submittedName>
</protein>
<dbReference type="InterPro" id="IPR046118">
    <property type="entry name" value="DUF6115"/>
</dbReference>
<keyword evidence="2" id="KW-1133">Transmembrane helix</keyword>
<keyword evidence="1" id="KW-0175">Coiled coil</keyword>
<feature type="coiled-coil region" evidence="1">
    <location>
        <begin position="37"/>
        <end position="64"/>
    </location>
</feature>
<comment type="caution">
    <text evidence="3">The sequence shown here is derived from an EMBL/GenBank/DDBJ whole genome shotgun (WGS) entry which is preliminary data.</text>
</comment>
<dbReference type="Pfam" id="PF19610">
    <property type="entry name" value="DUF6115"/>
    <property type="match status" value="1"/>
</dbReference>
<gene>
    <name evidence="3" type="ORF">AFL42_04520</name>
</gene>
<reference evidence="3 4" key="1">
    <citation type="submission" date="2015-07" db="EMBL/GenBank/DDBJ databases">
        <title>High-quality draft genome sequence of Oceanobacillus caeni HM6, a bacillus isolated from a human feces.</title>
        <authorList>
            <person name="Kumar J."/>
            <person name="Verma M.K."/>
            <person name="Pandey R."/>
            <person name="Bhambi M."/>
            <person name="Chauhan N."/>
        </authorList>
    </citation>
    <scope>NUCLEOTIDE SEQUENCE [LARGE SCALE GENOMIC DNA]</scope>
    <source>
        <strain evidence="3 4">HM6</strain>
    </source>
</reference>
<accession>A0ABR5MM07</accession>
<dbReference type="RefSeq" id="WP_047186070.1">
    <property type="nucleotide sequence ID" value="NZ_LGTK01000010.1"/>
</dbReference>